<evidence type="ECO:0000313" key="3">
    <source>
        <dbReference type="Proteomes" id="UP001278500"/>
    </source>
</evidence>
<accession>A0AAE0MU15</accession>
<reference evidence="2" key="1">
    <citation type="journal article" date="2023" name="Mol. Phylogenet. Evol.">
        <title>Genome-scale phylogeny and comparative genomics of the fungal order Sordariales.</title>
        <authorList>
            <person name="Hensen N."/>
            <person name="Bonometti L."/>
            <person name="Westerberg I."/>
            <person name="Brannstrom I.O."/>
            <person name="Guillou S."/>
            <person name="Cros-Aarteil S."/>
            <person name="Calhoun S."/>
            <person name="Haridas S."/>
            <person name="Kuo A."/>
            <person name="Mondo S."/>
            <person name="Pangilinan J."/>
            <person name="Riley R."/>
            <person name="LaButti K."/>
            <person name="Andreopoulos B."/>
            <person name="Lipzen A."/>
            <person name="Chen C."/>
            <person name="Yan M."/>
            <person name="Daum C."/>
            <person name="Ng V."/>
            <person name="Clum A."/>
            <person name="Steindorff A."/>
            <person name="Ohm R.A."/>
            <person name="Martin F."/>
            <person name="Silar P."/>
            <person name="Natvig D.O."/>
            <person name="Lalanne C."/>
            <person name="Gautier V."/>
            <person name="Ament-Velasquez S.L."/>
            <person name="Kruys A."/>
            <person name="Hutchinson M.I."/>
            <person name="Powell A.J."/>
            <person name="Barry K."/>
            <person name="Miller A.N."/>
            <person name="Grigoriev I.V."/>
            <person name="Debuchy R."/>
            <person name="Gladieux P."/>
            <person name="Hiltunen Thoren M."/>
            <person name="Johannesson H."/>
        </authorList>
    </citation>
    <scope>NUCLEOTIDE SEQUENCE</scope>
    <source>
        <strain evidence="2">CBS 560.94</strain>
    </source>
</reference>
<dbReference type="GeneID" id="87868103"/>
<name>A0AAE0MU15_9PEZI</name>
<dbReference type="Proteomes" id="UP001278500">
    <property type="component" value="Unassembled WGS sequence"/>
</dbReference>
<gene>
    <name evidence="2" type="ORF">B0H65DRAFT_586383</name>
</gene>
<protein>
    <recommendedName>
        <fullName evidence="1">ER-bound oxygenase mpaB/mpaB'/Rubber oxygenase catalytic domain-containing protein</fullName>
    </recommendedName>
</protein>
<dbReference type="PANTHER" id="PTHR36151:SF3">
    <property type="entry name" value="ER-BOUND OXYGENASE MPAB_MPAB'_RUBBER OXYGENASE CATALYTIC DOMAIN-CONTAINING PROTEIN"/>
    <property type="match status" value="1"/>
</dbReference>
<dbReference type="Pfam" id="PF09995">
    <property type="entry name" value="MPAB_Lcp_cat"/>
    <property type="match status" value="2"/>
</dbReference>
<dbReference type="PANTHER" id="PTHR36151">
    <property type="entry name" value="BLR2777 PROTEIN"/>
    <property type="match status" value="1"/>
</dbReference>
<feature type="domain" description="ER-bound oxygenase mpaB/mpaB'/Rubber oxygenase catalytic" evidence="1">
    <location>
        <begin position="41"/>
        <end position="179"/>
    </location>
</feature>
<proteinExistence type="predicted"/>
<reference evidence="2" key="2">
    <citation type="submission" date="2023-06" db="EMBL/GenBank/DDBJ databases">
        <authorList>
            <consortium name="Lawrence Berkeley National Laboratory"/>
            <person name="Haridas S."/>
            <person name="Hensen N."/>
            <person name="Bonometti L."/>
            <person name="Westerberg I."/>
            <person name="Brannstrom I.O."/>
            <person name="Guillou S."/>
            <person name="Cros-Aarteil S."/>
            <person name="Calhoun S."/>
            <person name="Kuo A."/>
            <person name="Mondo S."/>
            <person name="Pangilinan J."/>
            <person name="Riley R."/>
            <person name="Labutti K."/>
            <person name="Andreopoulos B."/>
            <person name="Lipzen A."/>
            <person name="Chen C."/>
            <person name="Yanf M."/>
            <person name="Daum C."/>
            <person name="Ng V."/>
            <person name="Clum A."/>
            <person name="Steindorff A."/>
            <person name="Ohm R."/>
            <person name="Martin F."/>
            <person name="Silar P."/>
            <person name="Natvig D."/>
            <person name="Lalanne C."/>
            <person name="Gautier V."/>
            <person name="Ament-Velasquez S.L."/>
            <person name="Kruys A."/>
            <person name="Hutchinson M.I."/>
            <person name="Powell A.J."/>
            <person name="Barry K."/>
            <person name="Miller A.N."/>
            <person name="Grigoriev I.V."/>
            <person name="Debuchy R."/>
            <person name="Gladieux P."/>
            <person name="Thoren M.H."/>
            <person name="Johannesson H."/>
        </authorList>
    </citation>
    <scope>NUCLEOTIDE SEQUENCE</scope>
    <source>
        <strain evidence="2">CBS 560.94</strain>
    </source>
</reference>
<dbReference type="GO" id="GO:0016491">
    <property type="term" value="F:oxidoreductase activity"/>
    <property type="evidence" value="ECO:0007669"/>
    <property type="project" value="InterPro"/>
</dbReference>
<evidence type="ECO:0000259" key="1">
    <source>
        <dbReference type="Pfam" id="PF09995"/>
    </source>
</evidence>
<dbReference type="AlphaFoldDB" id="A0AAE0MU15"/>
<dbReference type="RefSeq" id="XP_062684363.1">
    <property type="nucleotide sequence ID" value="XM_062830949.1"/>
</dbReference>
<dbReference type="InterPro" id="IPR018713">
    <property type="entry name" value="MPAB/Lcp_cat_dom"/>
</dbReference>
<sequence length="314" mass="35529">MASTCFYQPLESEKNHPFSRSTPPTPPESFALLSPIVSTLLLWSGGPYTLLLQISHPSIALGSCKHSRFAHTTPSKSSSRSSSSDFEVTLSRLRRTSAYILAVSLGTPEQKRVIVDIVRKQHAFVRGSGTCQWKSAHGMIPSEEKGMAPAEKIVKTAKTVEYDAADGELQKWVAATLFLGVSLDMPSEMWPDSMEKFDAYVEETVQERLVVTEEARKLAKILLWDVRVPWWMRWVLPIVRVFMACWLPSGLREGYGLPDPKEWWVSGCYFVLVWVVSLVDLVIPRIVNDAVFGLMRRDRERAVEGVQRTDRWTI</sequence>
<organism evidence="2 3">
    <name type="scientific">Neurospora tetraspora</name>
    <dbReference type="NCBI Taxonomy" id="94610"/>
    <lineage>
        <taxon>Eukaryota</taxon>
        <taxon>Fungi</taxon>
        <taxon>Dikarya</taxon>
        <taxon>Ascomycota</taxon>
        <taxon>Pezizomycotina</taxon>
        <taxon>Sordariomycetes</taxon>
        <taxon>Sordariomycetidae</taxon>
        <taxon>Sordariales</taxon>
        <taxon>Sordariaceae</taxon>
        <taxon>Neurospora</taxon>
    </lineage>
</organism>
<evidence type="ECO:0000313" key="2">
    <source>
        <dbReference type="EMBL" id="KAK3351068.1"/>
    </source>
</evidence>
<feature type="domain" description="ER-bound oxygenase mpaB/mpaB'/Rubber oxygenase catalytic" evidence="1">
    <location>
        <begin position="182"/>
        <end position="276"/>
    </location>
</feature>
<comment type="caution">
    <text evidence="2">The sequence shown here is derived from an EMBL/GenBank/DDBJ whole genome shotgun (WGS) entry which is preliminary data.</text>
</comment>
<keyword evidence="3" id="KW-1185">Reference proteome</keyword>
<dbReference type="EMBL" id="JAUEPP010000002">
    <property type="protein sequence ID" value="KAK3351068.1"/>
    <property type="molecule type" value="Genomic_DNA"/>
</dbReference>